<name>A0A1I2K999_9ACTN</name>
<dbReference type="InterPro" id="IPR005471">
    <property type="entry name" value="Tscrpt_reg_IclR_N"/>
</dbReference>
<feature type="domain" description="HTH iclR-type" evidence="3">
    <location>
        <begin position="38"/>
        <end position="80"/>
    </location>
</feature>
<organism evidence="4 5">
    <name type="scientific">Actinoplanes philippinensis</name>
    <dbReference type="NCBI Taxonomy" id="35752"/>
    <lineage>
        <taxon>Bacteria</taxon>
        <taxon>Bacillati</taxon>
        <taxon>Actinomycetota</taxon>
        <taxon>Actinomycetes</taxon>
        <taxon>Micromonosporales</taxon>
        <taxon>Micromonosporaceae</taxon>
        <taxon>Actinoplanes</taxon>
    </lineage>
</organism>
<dbReference type="Proteomes" id="UP000199645">
    <property type="component" value="Unassembled WGS sequence"/>
</dbReference>
<dbReference type="STRING" id="35752.SAMN05421541_11573"/>
<dbReference type="Pfam" id="PF00480">
    <property type="entry name" value="ROK"/>
    <property type="match status" value="1"/>
</dbReference>
<dbReference type="SUPFAM" id="SSF46785">
    <property type="entry name" value="Winged helix' DNA-binding domain"/>
    <property type="match status" value="1"/>
</dbReference>
<evidence type="ECO:0000256" key="1">
    <source>
        <dbReference type="ARBA" id="ARBA00006479"/>
    </source>
</evidence>
<keyword evidence="4" id="KW-0418">Kinase</keyword>
<dbReference type="AlphaFoldDB" id="A0A1I2K999"/>
<dbReference type="PANTHER" id="PTHR18964">
    <property type="entry name" value="ROK (REPRESSOR, ORF, KINASE) FAMILY"/>
    <property type="match status" value="1"/>
</dbReference>
<evidence type="ECO:0000256" key="2">
    <source>
        <dbReference type="SAM" id="MobiDB-lite"/>
    </source>
</evidence>
<feature type="compositionally biased region" description="Low complexity" evidence="2">
    <location>
        <begin position="137"/>
        <end position="163"/>
    </location>
</feature>
<accession>A0A1I2K999</accession>
<reference evidence="4 5" key="1">
    <citation type="submission" date="2016-10" db="EMBL/GenBank/DDBJ databases">
        <authorList>
            <person name="de Groot N.N."/>
        </authorList>
    </citation>
    <scope>NUCLEOTIDE SEQUENCE [LARGE SCALE GENOMIC DNA]</scope>
    <source>
        <strain evidence="4 5">DSM 43019</strain>
    </source>
</reference>
<feature type="compositionally biased region" description="Basic and acidic residues" evidence="2">
    <location>
        <begin position="1"/>
        <end position="10"/>
    </location>
</feature>
<comment type="similarity">
    <text evidence="1">Belongs to the ROK (NagC/XylR) family.</text>
</comment>
<dbReference type="InterPro" id="IPR036388">
    <property type="entry name" value="WH-like_DNA-bd_sf"/>
</dbReference>
<dbReference type="GO" id="GO:0016301">
    <property type="term" value="F:kinase activity"/>
    <property type="evidence" value="ECO:0007669"/>
    <property type="project" value="UniProtKB-KW"/>
</dbReference>
<evidence type="ECO:0000313" key="4">
    <source>
        <dbReference type="EMBL" id="SFF61711.1"/>
    </source>
</evidence>
<dbReference type="Gene3D" id="3.30.420.40">
    <property type="match status" value="2"/>
</dbReference>
<proteinExistence type="inferred from homology"/>
<evidence type="ECO:0000313" key="5">
    <source>
        <dbReference type="Proteomes" id="UP000199645"/>
    </source>
</evidence>
<keyword evidence="4" id="KW-0808">Transferase</keyword>
<dbReference type="InterPro" id="IPR000600">
    <property type="entry name" value="ROK"/>
</dbReference>
<protein>
    <submittedName>
        <fullName evidence="4">Sugar kinase of the NBD/HSP70 family, may contain an N-terminal HTH domain</fullName>
    </submittedName>
</protein>
<dbReference type="PANTHER" id="PTHR18964:SF149">
    <property type="entry name" value="BIFUNCTIONAL UDP-N-ACETYLGLUCOSAMINE 2-EPIMERASE_N-ACETYLMANNOSAMINE KINASE"/>
    <property type="match status" value="1"/>
</dbReference>
<feature type="region of interest" description="Disordered" evidence="2">
    <location>
        <begin position="1"/>
        <end position="26"/>
    </location>
</feature>
<sequence>MTRRTARDAPRAGLDVKTTRADPQPADFTDVRATNLAVVLRHLRANGPSSRAAIAASTGLNKATVSSLTGALLDQRLLRETGSSGNRIGRPGTALALDGSAYAAIGLQMTADRLTAVAVDFAGDQILLWHRHLDGAPATEAPPSHTPASASPASAPGAPASGGLAPGSRGGHATIRPGRMISALVALAQRAATRVRQQGRHVVGITVAAPGLISDDGTVQLSPSLGWENVDLRELLSGSLRRPGLDVTVTNHAGVAAIAELRHGDHAVKSDLTYVTGAAGVEAGIVVDGRLVHGSRGFTGQIGQFRLGPVGSPTLADLAGIEQLVRRALPGLTPAALTDLTPAVEQVANQARAGDPDTLAALQDTGCHLGQGLALLANLVNPEVIVLGDHYATLAEWILPSAEAELTRNTLAPSAGGTRLAASRLGLHAAALGGAVTHLDRIDTGALPAAAH</sequence>
<dbReference type="Gene3D" id="1.10.10.10">
    <property type="entry name" value="Winged helix-like DNA-binding domain superfamily/Winged helix DNA-binding domain"/>
    <property type="match status" value="1"/>
</dbReference>
<dbReference type="EMBL" id="FONV01000015">
    <property type="protein sequence ID" value="SFF61711.1"/>
    <property type="molecule type" value="Genomic_DNA"/>
</dbReference>
<gene>
    <name evidence="4" type="ORF">SAMN05421541_11573</name>
</gene>
<dbReference type="InterPro" id="IPR043129">
    <property type="entry name" value="ATPase_NBD"/>
</dbReference>
<dbReference type="Pfam" id="PF09339">
    <property type="entry name" value="HTH_IclR"/>
    <property type="match status" value="1"/>
</dbReference>
<dbReference type="InterPro" id="IPR036390">
    <property type="entry name" value="WH_DNA-bd_sf"/>
</dbReference>
<feature type="region of interest" description="Disordered" evidence="2">
    <location>
        <begin position="137"/>
        <end position="172"/>
    </location>
</feature>
<dbReference type="SUPFAM" id="SSF53067">
    <property type="entry name" value="Actin-like ATPase domain"/>
    <property type="match status" value="1"/>
</dbReference>
<keyword evidence="5" id="KW-1185">Reference proteome</keyword>
<evidence type="ECO:0000259" key="3">
    <source>
        <dbReference type="Pfam" id="PF09339"/>
    </source>
</evidence>